<feature type="region of interest" description="Disordered" evidence="1">
    <location>
        <begin position="60"/>
        <end position="92"/>
    </location>
</feature>
<dbReference type="EMBL" id="CP113836">
    <property type="protein sequence ID" value="WAL67225.1"/>
    <property type="molecule type" value="Genomic_DNA"/>
</dbReference>
<protein>
    <submittedName>
        <fullName evidence="2">Uncharacterized protein</fullName>
    </submittedName>
</protein>
<keyword evidence="3" id="KW-1185">Reference proteome</keyword>
<reference evidence="2" key="1">
    <citation type="submission" date="2022-11" db="EMBL/GenBank/DDBJ databases">
        <authorList>
            <person name="Mo P."/>
        </authorList>
    </citation>
    <scope>NUCLEOTIDE SEQUENCE</scope>
    <source>
        <strain evidence="2">HUAS 11-8</strain>
    </source>
</reference>
<evidence type="ECO:0000313" key="3">
    <source>
        <dbReference type="Proteomes" id="UP001163203"/>
    </source>
</evidence>
<gene>
    <name evidence="2" type="ORF">ORV05_05400</name>
</gene>
<evidence type="ECO:0000256" key="1">
    <source>
        <dbReference type="SAM" id="MobiDB-lite"/>
    </source>
</evidence>
<sequence>MGWFSKKPDPAQVWAQEQEQNRTRQKAANDRAIAKQRRDAEAFVAKHGPVAAKKLSKSLDDTIKPSNTPYDPDALWDAANRADGGSSEWVCR</sequence>
<name>A0ABY7B4H9_9PSEU</name>
<organism evidence="2 3">
    <name type="scientific">Amycolatopsis cynarae</name>
    <dbReference type="NCBI Taxonomy" id="2995223"/>
    <lineage>
        <taxon>Bacteria</taxon>
        <taxon>Bacillati</taxon>
        <taxon>Actinomycetota</taxon>
        <taxon>Actinomycetes</taxon>
        <taxon>Pseudonocardiales</taxon>
        <taxon>Pseudonocardiaceae</taxon>
        <taxon>Amycolatopsis</taxon>
    </lineage>
</organism>
<feature type="region of interest" description="Disordered" evidence="1">
    <location>
        <begin position="1"/>
        <end position="27"/>
    </location>
</feature>
<dbReference type="RefSeq" id="WP_268757347.1">
    <property type="nucleotide sequence ID" value="NZ_CP113836.1"/>
</dbReference>
<proteinExistence type="predicted"/>
<evidence type="ECO:0000313" key="2">
    <source>
        <dbReference type="EMBL" id="WAL67225.1"/>
    </source>
</evidence>
<accession>A0ABY7B4H9</accession>
<dbReference type="Proteomes" id="UP001163203">
    <property type="component" value="Chromosome"/>
</dbReference>